<dbReference type="Gene3D" id="3.40.50.300">
    <property type="entry name" value="P-loop containing nucleotide triphosphate hydrolases"/>
    <property type="match status" value="1"/>
</dbReference>
<keyword evidence="4 7" id="KW-0418">Kinase</keyword>
<dbReference type="SUPFAM" id="SSF52540">
    <property type="entry name" value="P-loop containing nucleoside triphosphate hydrolases"/>
    <property type="match status" value="1"/>
</dbReference>
<comment type="cofactor">
    <cofactor evidence="7">
        <name>Mg(2+)</name>
        <dbReference type="ChEBI" id="CHEBI:18420"/>
    </cofactor>
    <text evidence="7">Binds 1 Mg(2+) ion per subunit.</text>
</comment>
<dbReference type="KEGG" id="aup:AsAng_0023410"/>
<dbReference type="Proteomes" id="UP001060919">
    <property type="component" value="Chromosome"/>
</dbReference>
<name>A0A915YEG4_9BACT</name>
<feature type="binding site" evidence="7">
    <location>
        <position position="143"/>
    </location>
    <ligand>
        <name>substrate</name>
    </ligand>
</feature>
<dbReference type="GO" id="GO:0005524">
    <property type="term" value="F:ATP binding"/>
    <property type="evidence" value="ECO:0007669"/>
    <property type="project" value="UniProtKB-UniRule"/>
</dbReference>
<reference evidence="9" key="1">
    <citation type="submission" date="2022-09" db="EMBL/GenBank/DDBJ databases">
        <title>Aureispira anguillicida sp. nov., isolated from Leptocephalus of Japanese eel Anguilla japonica.</title>
        <authorList>
            <person name="Yuasa K."/>
            <person name="Mekata T."/>
            <person name="Ikunari K."/>
        </authorList>
    </citation>
    <scope>NUCLEOTIDE SEQUENCE</scope>
    <source>
        <strain evidence="9">EL160426</strain>
    </source>
</reference>
<comment type="catalytic activity">
    <reaction evidence="7">
        <text>shikimate + ATP = 3-phosphoshikimate + ADP + H(+)</text>
        <dbReference type="Rhea" id="RHEA:13121"/>
        <dbReference type="ChEBI" id="CHEBI:15378"/>
        <dbReference type="ChEBI" id="CHEBI:30616"/>
        <dbReference type="ChEBI" id="CHEBI:36208"/>
        <dbReference type="ChEBI" id="CHEBI:145989"/>
        <dbReference type="ChEBI" id="CHEBI:456216"/>
        <dbReference type="EC" id="2.7.1.71"/>
    </reaction>
</comment>
<dbReference type="InterPro" id="IPR031322">
    <property type="entry name" value="Shikimate/glucono_kinase"/>
</dbReference>
<dbReference type="AlphaFoldDB" id="A0A915YEG4"/>
<organism evidence="9 10">
    <name type="scientific">Aureispira anguillae</name>
    <dbReference type="NCBI Taxonomy" id="2864201"/>
    <lineage>
        <taxon>Bacteria</taxon>
        <taxon>Pseudomonadati</taxon>
        <taxon>Bacteroidota</taxon>
        <taxon>Saprospiria</taxon>
        <taxon>Saprospirales</taxon>
        <taxon>Saprospiraceae</taxon>
        <taxon>Aureispira</taxon>
    </lineage>
</organism>
<dbReference type="PANTHER" id="PTHR21087:SF16">
    <property type="entry name" value="SHIKIMATE KINASE 1, CHLOROPLASTIC"/>
    <property type="match status" value="1"/>
</dbReference>
<dbReference type="InterPro" id="IPR029058">
    <property type="entry name" value="AB_hydrolase_fold"/>
</dbReference>
<keyword evidence="7" id="KW-0963">Cytoplasm</keyword>
<feature type="domain" description="AB hydrolase-1" evidence="8">
    <location>
        <begin position="171"/>
        <end position="278"/>
    </location>
</feature>
<dbReference type="GO" id="GO:0004765">
    <property type="term" value="F:shikimate kinase activity"/>
    <property type="evidence" value="ECO:0007669"/>
    <property type="project" value="UniProtKB-UniRule"/>
</dbReference>
<evidence type="ECO:0000256" key="7">
    <source>
        <dbReference type="HAMAP-Rule" id="MF_00109"/>
    </source>
</evidence>
<comment type="caution">
    <text evidence="7">Lacks conserved residue(s) required for the propagation of feature annotation.</text>
</comment>
<keyword evidence="7" id="KW-0479">Metal-binding</keyword>
<keyword evidence="7" id="KW-0460">Magnesium</keyword>
<evidence type="ECO:0000256" key="3">
    <source>
        <dbReference type="ARBA" id="ARBA00022741"/>
    </source>
</evidence>
<evidence type="ECO:0000256" key="5">
    <source>
        <dbReference type="ARBA" id="ARBA00022840"/>
    </source>
</evidence>
<feature type="binding site" evidence="7">
    <location>
        <begin position="13"/>
        <end position="18"/>
    </location>
    <ligand>
        <name>ATP</name>
        <dbReference type="ChEBI" id="CHEBI:30616"/>
    </ligand>
</feature>
<dbReference type="SUPFAM" id="SSF53474">
    <property type="entry name" value="alpha/beta-Hydrolases"/>
    <property type="match status" value="1"/>
</dbReference>
<protein>
    <recommendedName>
        <fullName evidence="7">Shikimate kinase</fullName>
        <shortName evidence="7">SK</shortName>
        <ecNumber evidence="7">2.7.1.71</ecNumber>
    </recommendedName>
</protein>
<keyword evidence="5 7" id="KW-0067">ATP-binding</keyword>
<keyword evidence="9" id="KW-0378">Hydrolase</keyword>
<dbReference type="PRINTS" id="PR01100">
    <property type="entry name" value="SHIKIMTKNASE"/>
</dbReference>
<evidence type="ECO:0000256" key="4">
    <source>
        <dbReference type="ARBA" id="ARBA00022777"/>
    </source>
</evidence>
<keyword evidence="6 7" id="KW-0057">Aromatic amino acid biosynthesis</keyword>
<evidence type="ECO:0000313" key="9">
    <source>
        <dbReference type="EMBL" id="BDS11627.1"/>
    </source>
</evidence>
<dbReference type="HAMAP" id="MF_00109">
    <property type="entry name" value="Shikimate_kinase"/>
    <property type="match status" value="1"/>
</dbReference>
<feature type="binding site" evidence="7">
    <location>
        <position position="59"/>
    </location>
    <ligand>
        <name>substrate</name>
    </ligand>
</feature>
<dbReference type="InterPro" id="IPR000073">
    <property type="entry name" value="AB_hydrolase_1"/>
</dbReference>
<comment type="subunit">
    <text evidence="7">Monomer.</text>
</comment>
<dbReference type="GO" id="GO:0009423">
    <property type="term" value="P:chorismate biosynthetic process"/>
    <property type="evidence" value="ECO:0007669"/>
    <property type="project" value="UniProtKB-UniRule"/>
</dbReference>
<feature type="binding site" evidence="7">
    <location>
        <position position="121"/>
    </location>
    <ligand>
        <name>ATP</name>
        <dbReference type="ChEBI" id="CHEBI:30616"/>
    </ligand>
</feature>
<keyword evidence="1 7" id="KW-0028">Amino-acid biosynthesis</keyword>
<dbReference type="GO" id="GO:0008652">
    <property type="term" value="P:amino acid biosynthetic process"/>
    <property type="evidence" value="ECO:0007669"/>
    <property type="project" value="UniProtKB-KW"/>
</dbReference>
<feature type="binding site" evidence="7">
    <location>
        <position position="35"/>
    </location>
    <ligand>
        <name>substrate</name>
    </ligand>
</feature>
<feature type="binding site" evidence="7">
    <location>
        <position position="17"/>
    </location>
    <ligand>
        <name>Mg(2+)</name>
        <dbReference type="ChEBI" id="CHEBI:18420"/>
    </ligand>
</feature>
<accession>A0A915YEG4</accession>
<dbReference type="GO" id="GO:0016787">
    <property type="term" value="F:hydrolase activity"/>
    <property type="evidence" value="ECO:0007669"/>
    <property type="project" value="UniProtKB-KW"/>
</dbReference>
<keyword evidence="10" id="KW-1185">Reference proteome</keyword>
<evidence type="ECO:0000259" key="8">
    <source>
        <dbReference type="Pfam" id="PF00561"/>
    </source>
</evidence>
<gene>
    <name evidence="7" type="primary">aroK</name>
    <name evidence="9" type="ORF">AsAng_0023410</name>
</gene>
<comment type="similarity">
    <text evidence="7">Belongs to the shikimate kinase family.</text>
</comment>
<proteinExistence type="inferred from homology"/>
<sequence length="402" mass="45022">MFNRNIYLLGFMGSGKSYWGQKLANDLGWQFLDLDAKIEAQEGCSIRQIFEARGEEYFRSLESASLRETASIKEPTIIALGGGTPCFGDNMSWILNNGISIFLNPSQSTLLQRLQKETDQRPLLMGMSKERLAQFIAKKLEERTFFYKQANYIIEENDPIISKIKVMIQQKPLLLLHGALGSKDQLKPMEEELKSKGADVRVLNFTGHGGRASNGHPFSIDLFTQDVVNYMAEQELEQVDIFGYSMGGYVALNLAKLYPDKVGKIITLATKFDWSPATAAKEIKMLDPSIIEAKVPAFAQLLAKRHAPQDWKEHLKLTADLMINLGAGAGLSTDDFLSINQEAIISVGRKDKMVSEEETTRIADALPNGRLKVFDDFPHPIEKIDLDLMVKTIAALVEEKEK</sequence>
<comment type="pathway">
    <text evidence="7">Metabolic intermediate biosynthesis; chorismate biosynthesis; chorismate from D-erythrose 4-phosphate and phosphoenolpyruvate: step 5/7.</text>
</comment>
<evidence type="ECO:0000313" key="10">
    <source>
        <dbReference type="Proteomes" id="UP001060919"/>
    </source>
</evidence>
<dbReference type="GO" id="GO:0000287">
    <property type="term" value="F:magnesium ion binding"/>
    <property type="evidence" value="ECO:0007669"/>
    <property type="project" value="UniProtKB-UniRule"/>
</dbReference>
<keyword evidence="2 7" id="KW-0808">Transferase</keyword>
<dbReference type="GO" id="GO:0009073">
    <property type="term" value="P:aromatic amino acid family biosynthetic process"/>
    <property type="evidence" value="ECO:0007669"/>
    <property type="project" value="UniProtKB-KW"/>
</dbReference>
<evidence type="ECO:0000256" key="6">
    <source>
        <dbReference type="ARBA" id="ARBA00023141"/>
    </source>
</evidence>
<dbReference type="EMBL" id="AP026867">
    <property type="protein sequence ID" value="BDS11627.1"/>
    <property type="molecule type" value="Genomic_DNA"/>
</dbReference>
<dbReference type="CDD" id="cd00464">
    <property type="entry name" value="SK"/>
    <property type="match status" value="1"/>
</dbReference>
<evidence type="ECO:0000256" key="1">
    <source>
        <dbReference type="ARBA" id="ARBA00022605"/>
    </source>
</evidence>
<dbReference type="Pfam" id="PF00561">
    <property type="entry name" value="Abhydrolase_1"/>
    <property type="match status" value="1"/>
</dbReference>
<evidence type="ECO:0000256" key="2">
    <source>
        <dbReference type="ARBA" id="ARBA00022679"/>
    </source>
</evidence>
<dbReference type="Gene3D" id="3.40.50.1820">
    <property type="entry name" value="alpha/beta hydrolase"/>
    <property type="match status" value="1"/>
</dbReference>
<dbReference type="InterPro" id="IPR027417">
    <property type="entry name" value="P-loop_NTPase"/>
</dbReference>
<dbReference type="RefSeq" id="WP_264792783.1">
    <property type="nucleotide sequence ID" value="NZ_AP026867.1"/>
</dbReference>
<comment type="subcellular location">
    <subcellularLocation>
        <location evidence="7">Cytoplasm</location>
    </subcellularLocation>
</comment>
<dbReference type="InterPro" id="IPR000623">
    <property type="entry name" value="Shikimate_kinase/TSH1"/>
</dbReference>
<keyword evidence="3 7" id="KW-0547">Nucleotide-binding</keyword>
<dbReference type="Pfam" id="PF01202">
    <property type="entry name" value="SKI"/>
    <property type="match status" value="1"/>
</dbReference>
<dbReference type="GO" id="GO:0005829">
    <property type="term" value="C:cytosol"/>
    <property type="evidence" value="ECO:0007669"/>
    <property type="project" value="TreeGrafter"/>
</dbReference>
<dbReference type="EC" id="2.7.1.71" evidence="7"/>
<feature type="binding site" evidence="7">
    <location>
        <position position="82"/>
    </location>
    <ligand>
        <name>substrate</name>
    </ligand>
</feature>
<dbReference type="PANTHER" id="PTHR21087">
    <property type="entry name" value="SHIKIMATE KINASE"/>
    <property type="match status" value="1"/>
</dbReference>
<comment type="function">
    <text evidence="7">Catalyzes the specific phosphorylation of the 3-hydroxyl group of shikimic acid using ATP as a cosubstrate.</text>
</comment>